<dbReference type="Pfam" id="PF13041">
    <property type="entry name" value="PPR_2"/>
    <property type="match status" value="2"/>
</dbReference>
<feature type="repeat" description="PPR" evidence="4">
    <location>
        <begin position="207"/>
        <end position="241"/>
    </location>
</feature>
<gene>
    <name evidence="6" type="ORF">O6P43_004876</name>
</gene>
<evidence type="ECO:0000259" key="5">
    <source>
        <dbReference type="Pfam" id="PF14432"/>
    </source>
</evidence>
<dbReference type="NCBIfam" id="TIGR00756">
    <property type="entry name" value="PPR"/>
    <property type="match status" value="5"/>
</dbReference>
<dbReference type="GO" id="GO:0003723">
    <property type="term" value="F:RNA binding"/>
    <property type="evidence" value="ECO:0007669"/>
    <property type="project" value="InterPro"/>
</dbReference>
<dbReference type="Pfam" id="PF20431">
    <property type="entry name" value="E_motif"/>
    <property type="match status" value="1"/>
</dbReference>
<accession>A0AAD7VGL9</accession>
<dbReference type="Proteomes" id="UP001163823">
    <property type="component" value="Chromosome 3"/>
</dbReference>
<dbReference type="InterPro" id="IPR046960">
    <property type="entry name" value="PPR_At4g14850-like_plant"/>
</dbReference>
<dbReference type="FunFam" id="1.25.40.10:FF:000488">
    <property type="entry name" value="Pentatricopeptide repeat-containing protein, mitochondrial"/>
    <property type="match status" value="1"/>
</dbReference>
<evidence type="ECO:0000256" key="3">
    <source>
        <dbReference type="ARBA" id="ARBA00022946"/>
    </source>
</evidence>
<proteinExistence type="inferred from homology"/>
<feature type="repeat" description="PPR" evidence="4">
    <location>
        <begin position="106"/>
        <end position="140"/>
    </location>
</feature>
<keyword evidence="7" id="KW-1185">Reference proteome</keyword>
<comment type="similarity">
    <text evidence="1">Belongs to the PPR family. PCMP-H subfamily.</text>
</comment>
<protein>
    <submittedName>
        <fullName evidence="6">Pentatricopeptide repeat-containing protein</fullName>
    </submittedName>
</protein>
<comment type="caution">
    <text evidence="6">The sequence shown here is derived from an EMBL/GenBank/DDBJ whole genome shotgun (WGS) entry which is preliminary data.</text>
</comment>
<keyword evidence="2" id="KW-0677">Repeat</keyword>
<dbReference type="InterPro" id="IPR032867">
    <property type="entry name" value="DYW_dom"/>
</dbReference>
<dbReference type="PROSITE" id="PS51375">
    <property type="entry name" value="PPR"/>
    <property type="match status" value="4"/>
</dbReference>
<keyword evidence="3" id="KW-0809">Transit peptide</keyword>
<dbReference type="InterPro" id="IPR046848">
    <property type="entry name" value="E_motif"/>
</dbReference>
<dbReference type="InterPro" id="IPR002885">
    <property type="entry name" value="PPR_rpt"/>
</dbReference>
<feature type="repeat" description="PPR" evidence="4">
    <location>
        <begin position="75"/>
        <end position="105"/>
    </location>
</feature>
<dbReference type="GO" id="GO:0008270">
    <property type="term" value="F:zinc ion binding"/>
    <property type="evidence" value="ECO:0007669"/>
    <property type="project" value="InterPro"/>
</dbReference>
<evidence type="ECO:0000256" key="1">
    <source>
        <dbReference type="ARBA" id="ARBA00006643"/>
    </source>
</evidence>
<sequence length="615" mass="69509">MRAALRIYKRLLDIFGIHYRFLSIEANALPRIPITQQLDQVSNLHSILQLCARTKAAAQGKACHAQIIRVGFETDILTSNMIINLYSKCGLVSRARKKFDEMSERSLVSWNTMIGSLTQNGEEQEALSLFVHMLREGTPFTEFTISSVLCACAAKDAVFQCAQLHAFAIKAALDLNVFVGTALIDVYAKCTLIKAASRVFDCMLERSAVTWSSMVAGYVRNTLYEEALVLFRNAQVMGLELDHFLISSTICACACLAVRIEGNQVHALSCKSGFGSNIFVASSLIDMYAKCGCIAEAYLVFDGVEQRSIVLWNAMISGFARHAHSLESLILFEKMQQAGFYPNEVTFVSVLNACSHMGLVKKGKKYFNLMIEEHNISPNALHYSCMIDILGRAGLVREAYDLIEKMPFNATASMWGSLLASSRNYGNIEFAEIAAKHLFEMEPNNAGNYILLSNIYAQNKQWEEVARARKLLKESELKNERGKSWIEIKNKVHSFMVGEINHPKISQIYTNLNYFLAELKKLNYEIDTKHDLHDVEESRKQELLRHHSEKLALTYGLMCLPHNAPITVMKNLRICGDCHSFMKHMSKFVGRQIIVRDTNRFHHFKDGYCSCGDFW</sequence>
<feature type="repeat" description="PPR" evidence="4">
    <location>
        <begin position="308"/>
        <end position="342"/>
    </location>
</feature>
<dbReference type="FunFam" id="1.25.40.10:FF:000144">
    <property type="entry name" value="Pentatricopeptide repeat-containing protein, mitochondrial"/>
    <property type="match status" value="1"/>
</dbReference>
<evidence type="ECO:0000313" key="6">
    <source>
        <dbReference type="EMBL" id="KAJ7974874.1"/>
    </source>
</evidence>
<dbReference type="Pfam" id="PF14432">
    <property type="entry name" value="DYW_deaminase"/>
    <property type="match status" value="1"/>
</dbReference>
<reference evidence="6" key="1">
    <citation type="journal article" date="2023" name="Science">
        <title>Elucidation of the pathway for biosynthesis of saponin adjuvants from the soapbark tree.</title>
        <authorList>
            <person name="Reed J."/>
            <person name="Orme A."/>
            <person name="El-Demerdash A."/>
            <person name="Owen C."/>
            <person name="Martin L.B.B."/>
            <person name="Misra R.C."/>
            <person name="Kikuchi S."/>
            <person name="Rejzek M."/>
            <person name="Martin A.C."/>
            <person name="Harkess A."/>
            <person name="Leebens-Mack J."/>
            <person name="Louveau T."/>
            <person name="Stephenson M.J."/>
            <person name="Osbourn A."/>
        </authorList>
    </citation>
    <scope>NUCLEOTIDE SEQUENCE</scope>
    <source>
        <strain evidence="6">S10</strain>
    </source>
</reference>
<feature type="domain" description="DYW" evidence="5">
    <location>
        <begin position="524"/>
        <end position="615"/>
    </location>
</feature>
<dbReference type="Gene3D" id="1.25.40.10">
    <property type="entry name" value="Tetratricopeptide repeat domain"/>
    <property type="match status" value="3"/>
</dbReference>
<evidence type="ECO:0000256" key="4">
    <source>
        <dbReference type="PROSITE-ProRule" id="PRU00708"/>
    </source>
</evidence>
<evidence type="ECO:0000256" key="2">
    <source>
        <dbReference type="ARBA" id="ARBA00022737"/>
    </source>
</evidence>
<dbReference type="GO" id="GO:0009451">
    <property type="term" value="P:RNA modification"/>
    <property type="evidence" value="ECO:0007669"/>
    <property type="project" value="InterPro"/>
</dbReference>
<dbReference type="PANTHER" id="PTHR47926:SF542">
    <property type="entry name" value="PENTATRICOPEPTIDE REPEAT-CONTAINING PROTEIN"/>
    <property type="match status" value="1"/>
</dbReference>
<dbReference type="EMBL" id="JARAOO010000003">
    <property type="protein sequence ID" value="KAJ7974874.1"/>
    <property type="molecule type" value="Genomic_DNA"/>
</dbReference>
<dbReference type="PANTHER" id="PTHR47926">
    <property type="entry name" value="PENTATRICOPEPTIDE REPEAT-CONTAINING PROTEIN"/>
    <property type="match status" value="1"/>
</dbReference>
<dbReference type="FunFam" id="1.25.40.10:FF:000196">
    <property type="entry name" value="Pentatricopeptide repeat-containing protein At4g14850"/>
    <property type="match status" value="1"/>
</dbReference>
<dbReference type="KEGG" id="qsa:O6P43_004876"/>
<dbReference type="Pfam" id="PF12854">
    <property type="entry name" value="PPR_1"/>
    <property type="match status" value="1"/>
</dbReference>
<evidence type="ECO:0000313" key="7">
    <source>
        <dbReference type="Proteomes" id="UP001163823"/>
    </source>
</evidence>
<name>A0AAD7VGL9_QUISA</name>
<dbReference type="FunFam" id="1.25.40.10:FF:000366">
    <property type="entry name" value="Pentatricopeptide (PPR) repeat-containing protein"/>
    <property type="match status" value="1"/>
</dbReference>
<dbReference type="Pfam" id="PF01535">
    <property type="entry name" value="PPR"/>
    <property type="match status" value="4"/>
</dbReference>
<dbReference type="AlphaFoldDB" id="A0AAD7VGL9"/>
<organism evidence="6 7">
    <name type="scientific">Quillaja saponaria</name>
    <name type="common">Soap bark tree</name>
    <dbReference type="NCBI Taxonomy" id="32244"/>
    <lineage>
        <taxon>Eukaryota</taxon>
        <taxon>Viridiplantae</taxon>
        <taxon>Streptophyta</taxon>
        <taxon>Embryophyta</taxon>
        <taxon>Tracheophyta</taxon>
        <taxon>Spermatophyta</taxon>
        <taxon>Magnoliopsida</taxon>
        <taxon>eudicotyledons</taxon>
        <taxon>Gunneridae</taxon>
        <taxon>Pentapetalae</taxon>
        <taxon>rosids</taxon>
        <taxon>fabids</taxon>
        <taxon>Fabales</taxon>
        <taxon>Quillajaceae</taxon>
        <taxon>Quillaja</taxon>
    </lineage>
</organism>
<dbReference type="InterPro" id="IPR011990">
    <property type="entry name" value="TPR-like_helical_dom_sf"/>
</dbReference>